<keyword evidence="2" id="KW-1133">Transmembrane helix</keyword>
<dbReference type="EMBL" id="PQIB02000009">
    <property type="protein sequence ID" value="RLM99308.1"/>
    <property type="molecule type" value="Genomic_DNA"/>
</dbReference>
<organism evidence="3 4">
    <name type="scientific">Panicum miliaceum</name>
    <name type="common">Proso millet</name>
    <name type="synonym">Broomcorn millet</name>
    <dbReference type="NCBI Taxonomy" id="4540"/>
    <lineage>
        <taxon>Eukaryota</taxon>
        <taxon>Viridiplantae</taxon>
        <taxon>Streptophyta</taxon>
        <taxon>Embryophyta</taxon>
        <taxon>Tracheophyta</taxon>
        <taxon>Spermatophyta</taxon>
        <taxon>Magnoliopsida</taxon>
        <taxon>Liliopsida</taxon>
        <taxon>Poales</taxon>
        <taxon>Poaceae</taxon>
        <taxon>PACMAD clade</taxon>
        <taxon>Panicoideae</taxon>
        <taxon>Panicodae</taxon>
        <taxon>Paniceae</taxon>
        <taxon>Panicinae</taxon>
        <taxon>Panicum</taxon>
        <taxon>Panicum sect. Panicum</taxon>
    </lineage>
</organism>
<dbReference type="Proteomes" id="UP000275267">
    <property type="component" value="Unassembled WGS sequence"/>
</dbReference>
<gene>
    <name evidence="3" type="ORF">C2845_PM06G01210</name>
</gene>
<proteinExistence type="predicted"/>
<protein>
    <submittedName>
        <fullName evidence="3">Uncharacterized protein</fullName>
    </submittedName>
</protein>
<feature type="compositionally biased region" description="Acidic residues" evidence="1">
    <location>
        <begin position="15"/>
        <end position="27"/>
    </location>
</feature>
<dbReference type="AlphaFoldDB" id="A0A3L6R8X7"/>
<reference evidence="4" key="1">
    <citation type="journal article" date="2019" name="Nat. Commun.">
        <title>The genome of broomcorn millet.</title>
        <authorList>
            <person name="Zou C."/>
            <person name="Miki D."/>
            <person name="Li D."/>
            <person name="Tang Q."/>
            <person name="Xiao L."/>
            <person name="Rajput S."/>
            <person name="Deng P."/>
            <person name="Jia W."/>
            <person name="Huang R."/>
            <person name="Zhang M."/>
            <person name="Sun Y."/>
            <person name="Hu J."/>
            <person name="Fu X."/>
            <person name="Schnable P.S."/>
            <person name="Li F."/>
            <person name="Zhang H."/>
            <person name="Feng B."/>
            <person name="Zhu X."/>
            <person name="Liu R."/>
            <person name="Schnable J.C."/>
            <person name="Zhu J.-K."/>
            <person name="Zhang H."/>
        </authorList>
    </citation>
    <scope>NUCLEOTIDE SEQUENCE [LARGE SCALE GENOMIC DNA]</scope>
</reference>
<comment type="caution">
    <text evidence="3">The sequence shown here is derived from an EMBL/GenBank/DDBJ whole genome shotgun (WGS) entry which is preliminary data.</text>
</comment>
<keyword evidence="4" id="KW-1185">Reference proteome</keyword>
<evidence type="ECO:0000256" key="1">
    <source>
        <dbReference type="SAM" id="MobiDB-lite"/>
    </source>
</evidence>
<feature type="compositionally biased region" description="Low complexity" evidence="1">
    <location>
        <begin position="37"/>
        <end position="50"/>
    </location>
</feature>
<sequence length="104" mass="11221">MARKNRKGISGSVMVEEEHDDALPDDAEPGHLLPQHPAESPSSSPALPLATPRLVHPGFFFSRMDEQRHGGLVTTSTKALAAAAAIAGSASLLLPWWWSGERIW</sequence>
<evidence type="ECO:0000313" key="4">
    <source>
        <dbReference type="Proteomes" id="UP000275267"/>
    </source>
</evidence>
<accession>A0A3L6R8X7</accession>
<feature type="region of interest" description="Disordered" evidence="1">
    <location>
        <begin position="1"/>
        <end position="50"/>
    </location>
</feature>
<feature type="transmembrane region" description="Helical" evidence="2">
    <location>
        <begin position="79"/>
        <end position="98"/>
    </location>
</feature>
<evidence type="ECO:0000313" key="3">
    <source>
        <dbReference type="EMBL" id="RLM99308.1"/>
    </source>
</evidence>
<keyword evidence="2" id="KW-0472">Membrane</keyword>
<keyword evidence="2" id="KW-0812">Transmembrane</keyword>
<name>A0A3L6R8X7_PANMI</name>
<evidence type="ECO:0000256" key="2">
    <source>
        <dbReference type="SAM" id="Phobius"/>
    </source>
</evidence>